<reference evidence="3" key="1">
    <citation type="submission" date="2020-08" db="EMBL/GenBank/DDBJ databases">
        <title>Plant Genome Project.</title>
        <authorList>
            <person name="Zhang R.-G."/>
        </authorList>
    </citation>
    <scope>NUCLEOTIDE SEQUENCE</scope>
    <source>
        <strain evidence="3">WSP0</strain>
        <tissue evidence="3">Leaf</tissue>
    </source>
</reference>
<keyword evidence="2" id="KW-1133">Transmembrane helix</keyword>
<dbReference type="Proteomes" id="UP000823749">
    <property type="component" value="Chromosome 8"/>
</dbReference>
<organism evidence="3 4">
    <name type="scientific">Rhododendron griersonianum</name>
    <dbReference type="NCBI Taxonomy" id="479676"/>
    <lineage>
        <taxon>Eukaryota</taxon>
        <taxon>Viridiplantae</taxon>
        <taxon>Streptophyta</taxon>
        <taxon>Embryophyta</taxon>
        <taxon>Tracheophyta</taxon>
        <taxon>Spermatophyta</taxon>
        <taxon>Magnoliopsida</taxon>
        <taxon>eudicotyledons</taxon>
        <taxon>Gunneridae</taxon>
        <taxon>Pentapetalae</taxon>
        <taxon>asterids</taxon>
        <taxon>Ericales</taxon>
        <taxon>Ericaceae</taxon>
        <taxon>Ericoideae</taxon>
        <taxon>Rhodoreae</taxon>
        <taxon>Rhododendron</taxon>
    </lineage>
</organism>
<name>A0AAV6J873_9ERIC</name>
<evidence type="ECO:0000313" key="3">
    <source>
        <dbReference type="EMBL" id="KAG5535385.1"/>
    </source>
</evidence>
<gene>
    <name evidence="3" type="ORF">RHGRI_023222</name>
</gene>
<keyword evidence="4" id="KW-1185">Reference proteome</keyword>
<keyword evidence="2" id="KW-0812">Transmembrane</keyword>
<evidence type="ECO:0000256" key="1">
    <source>
        <dbReference type="SAM" id="MobiDB-lite"/>
    </source>
</evidence>
<dbReference type="EMBL" id="JACTNZ010000008">
    <property type="protein sequence ID" value="KAG5535385.1"/>
    <property type="molecule type" value="Genomic_DNA"/>
</dbReference>
<sequence length="143" mass="16269">MSSTVQCTHTNNVLWAIRNNMTFYDFSMNYLIGLSVLDHWFSLTHFLLISVLAAWFYVALIWQFDFPPFMVLIIAILNYGLCGMRVNQVGGLPHDAAALGVAEQVHHRPHRPLHHRGHHERQETQRGTHHLASATVSGVTLKT</sequence>
<dbReference type="AlphaFoldDB" id="A0AAV6J873"/>
<accession>A0AAV6J873</accession>
<proteinExistence type="predicted"/>
<evidence type="ECO:0000313" key="4">
    <source>
        <dbReference type="Proteomes" id="UP000823749"/>
    </source>
</evidence>
<keyword evidence="2" id="KW-0472">Membrane</keyword>
<feature type="compositionally biased region" description="Basic residues" evidence="1">
    <location>
        <begin position="110"/>
        <end position="119"/>
    </location>
</feature>
<comment type="caution">
    <text evidence="3">The sequence shown here is derived from an EMBL/GenBank/DDBJ whole genome shotgun (WGS) entry which is preliminary data.</text>
</comment>
<protein>
    <submittedName>
        <fullName evidence="3">Uncharacterized protein</fullName>
    </submittedName>
</protein>
<feature type="transmembrane region" description="Helical" evidence="2">
    <location>
        <begin position="69"/>
        <end position="86"/>
    </location>
</feature>
<feature type="region of interest" description="Disordered" evidence="1">
    <location>
        <begin position="110"/>
        <end position="129"/>
    </location>
</feature>
<evidence type="ECO:0000256" key="2">
    <source>
        <dbReference type="SAM" id="Phobius"/>
    </source>
</evidence>